<keyword evidence="2" id="KW-1185">Reference proteome</keyword>
<proteinExistence type="predicted"/>
<organism evidence="1 2">
    <name type="scientific">Rubripirellula reticaptiva</name>
    <dbReference type="NCBI Taxonomy" id="2528013"/>
    <lineage>
        <taxon>Bacteria</taxon>
        <taxon>Pseudomonadati</taxon>
        <taxon>Planctomycetota</taxon>
        <taxon>Planctomycetia</taxon>
        <taxon>Pirellulales</taxon>
        <taxon>Pirellulaceae</taxon>
        <taxon>Rubripirellula</taxon>
    </lineage>
</organism>
<comment type="caution">
    <text evidence="1">The sequence shown here is derived from an EMBL/GenBank/DDBJ whole genome shotgun (WGS) entry which is preliminary data.</text>
</comment>
<gene>
    <name evidence="1" type="ORF">Poly59_28520</name>
</gene>
<protein>
    <submittedName>
        <fullName evidence="1">Uncharacterized protein</fullName>
    </submittedName>
</protein>
<accession>A0A5C6ESG5</accession>
<dbReference type="Proteomes" id="UP000317977">
    <property type="component" value="Unassembled WGS sequence"/>
</dbReference>
<name>A0A5C6ESG5_9BACT</name>
<evidence type="ECO:0000313" key="1">
    <source>
        <dbReference type="EMBL" id="TWU51260.1"/>
    </source>
</evidence>
<sequence length="75" mass="8263">MWFNNQTDRPLSIELLKAKANLAEGTRPNHVPLAIRIQTMIENLCDRDLVSEDTCTSITQPLGNTAPISSGKLIS</sequence>
<dbReference type="AlphaFoldDB" id="A0A5C6ESG5"/>
<reference evidence="1 2" key="1">
    <citation type="submission" date="2019-02" db="EMBL/GenBank/DDBJ databases">
        <title>Deep-cultivation of Planctomycetes and their phenomic and genomic characterization uncovers novel biology.</title>
        <authorList>
            <person name="Wiegand S."/>
            <person name="Jogler M."/>
            <person name="Boedeker C."/>
            <person name="Pinto D."/>
            <person name="Vollmers J."/>
            <person name="Rivas-Marin E."/>
            <person name="Kohn T."/>
            <person name="Peeters S.H."/>
            <person name="Heuer A."/>
            <person name="Rast P."/>
            <person name="Oberbeckmann S."/>
            <person name="Bunk B."/>
            <person name="Jeske O."/>
            <person name="Meyerdierks A."/>
            <person name="Storesund J.E."/>
            <person name="Kallscheuer N."/>
            <person name="Luecker S."/>
            <person name="Lage O.M."/>
            <person name="Pohl T."/>
            <person name="Merkel B.J."/>
            <person name="Hornburger P."/>
            <person name="Mueller R.-W."/>
            <person name="Bruemmer F."/>
            <person name="Labrenz M."/>
            <person name="Spormann A.M."/>
            <person name="Op Den Camp H."/>
            <person name="Overmann J."/>
            <person name="Amann R."/>
            <person name="Jetten M.S.M."/>
            <person name="Mascher T."/>
            <person name="Medema M.H."/>
            <person name="Devos D.P."/>
            <person name="Kaster A.-K."/>
            <person name="Ovreas L."/>
            <person name="Rohde M."/>
            <person name="Galperin M.Y."/>
            <person name="Jogler C."/>
        </authorList>
    </citation>
    <scope>NUCLEOTIDE SEQUENCE [LARGE SCALE GENOMIC DNA]</scope>
    <source>
        <strain evidence="1 2">Poly59</strain>
    </source>
</reference>
<dbReference type="EMBL" id="SJPX01000003">
    <property type="protein sequence ID" value="TWU51260.1"/>
    <property type="molecule type" value="Genomic_DNA"/>
</dbReference>
<evidence type="ECO:0000313" key="2">
    <source>
        <dbReference type="Proteomes" id="UP000317977"/>
    </source>
</evidence>